<accession>Q5ZY35</accession>
<dbReference type="PaxDb" id="272624-lpg0538"/>
<name>Q5ZY35_LEGPH</name>
<dbReference type="Proteomes" id="UP000000609">
    <property type="component" value="Chromosome"/>
</dbReference>
<proteinExistence type="predicted"/>
<protein>
    <submittedName>
        <fullName evidence="1">Uncharacterized protein</fullName>
    </submittedName>
</protein>
<dbReference type="AlphaFoldDB" id="Q5ZY35"/>
<dbReference type="EMBL" id="AE017354">
    <property type="protein sequence ID" value="AAU26634.1"/>
    <property type="molecule type" value="Genomic_DNA"/>
</dbReference>
<dbReference type="KEGG" id="lpn:lpg0538"/>
<evidence type="ECO:0000313" key="1">
    <source>
        <dbReference type="EMBL" id="AAU26634.1"/>
    </source>
</evidence>
<evidence type="ECO:0000313" key="2">
    <source>
        <dbReference type="Proteomes" id="UP000000609"/>
    </source>
</evidence>
<reference evidence="1 2" key="1">
    <citation type="journal article" date="2004" name="Science">
        <title>The genomic sequence of the accidental pathogen Legionella pneumophila.</title>
        <authorList>
            <person name="Chien M."/>
            <person name="Morozova I."/>
            <person name="Shi S."/>
            <person name="Sheng H."/>
            <person name="Chen J."/>
            <person name="Gomez S.M."/>
            <person name="Asamani G."/>
            <person name="Hill K."/>
            <person name="Nuara J."/>
            <person name="Feder M."/>
            <person name="Rineer J."/>
            <person name="Greenberg J.J."/>
            <person name="Steshenko V."/>
            <person name="Park S.H."/>
            <person name="Zhao B."/>
            <person name="Teplitskaya E."/>
            <person name="Edwards J.R."/>
            <person name="Pampou S."/>
            <person name="Georghiou A."/>
            <person name="Chou I.C."/>
            <person name="Iannuccilli W."/>
            <person name="Ulz M.E."/>
            <person name="Kim D.H."/>
            <person name="Geringer-Sameth A."/>
            <person name="Goldsberry C."/>
            <person name="Morozov P."/>
            <person name="Fischer S.G."/>
            <person name="Segal G."/>
            <person name="Qu X."/>
            <person name="Rzhetsky A."/>
            <person name="Zhang P."/>
            <person name="Cayanis E."/>
            <person name="De Jong P.J."/>
            <person name="Ju J."/>
            <person name="Kalachikov S."/>
            <person name="Shuman H.A."/>
            <person name="Russo J.J."/>
        </authorList>
    </citation>
    <scope>NUCLEOTIDE SEQUENCE [LARGE SCALE GENOMIC DNA]</scope>
    <source>
        <strain evidence="2">Philadelphia 1 / ATCC 33152 / DSM 7513</strain>
    </source>
</reference>
<gene>
    <name evidence="1" type="ordered locus">lpg0538</name>
</gene>
<organism evidence="1 2">
    <name type="scientific">Legionella pneumophila subsp. pneumophila (strain Philadelphia 1 / ATCC 33152 / DSM 7513)</name>
    <dbReference type="NCBI Taxonomy" id="272624"/>
    <lineage>
        <taxon>Bacteria</taxon>
        <taxon>Pseudomonadati</taxon>
        <taxon>Pseudomonadota</taxon>
        <taxon>Gammaproteobacteria</taxon>
        <taxon>Legionellales</taxon>
        <taxon>Legionellaceae</taxon>
        <taxon>Legionella</taxon>
    </lineage>
</organism>
<dbReference type="HOGENOM" id="CLU_2167829_0_0_6"/>
<keyword evidence="2" id="KW-1185">Reference proteome</keyword>
<sequence>MIMLRAQVIGSLLLRKRLSHHQFQRLKIGSCFYDDIADHLQLWFYLKEYLPRYCSNQIMVFLHIYQPTILRAIVLLLENLRGKDYLLLELLPMHIHTQKYNILHSLGVQC</sequence>